<dbReference type="GeneID" id="9468426"/>
<dbReference type="AlphaFoldDB" id="D0RM17"/>
<evidence type="ECO:0000256" key="1">
    <source>
        <dbReference type="SAM" id="MobiDB-lite"/>
    </source>
</evidence>
<proteinExistence type="predicted"/>
<protein>
    <submittedName>
        <fullName evidence="2">Uncharacterized protein</fullName>
    </submittedName>
</protein>
<accession>D0RM17</accession>
<sequence>MWNTQGYGVPGELNLGSHGPGGVAEALEAPTYAVVCSARLKPADADRATEVEGAEEELEPENLDPNGNPLGSNVMAPTAEMFADYETDHMAHTEEDVYELRLVQTDEFGDSCICTTRL</sequence>
<gene>
    <name evidence="2" type="ORF">PITG_22251</name>
</gene>
<dbReference type="OrthoDB" id="6109at2759"/>
<name>D0RM17_PHYIT</name>
<dbReference type="EMBL" id="GG689475">
    <property type="protein sequence ID" value="EEY57107.1"/>
    <property type="molecule type" value="Genomic_DNA"/>
</dbReference>
<feature type="region of interest" description="Disordered" evidence="1">
    <location>
        <begin position="46"/>
        <end position="74"/>
    </location>
</feature>
<dbReference type="HOGENOM" id="CLU_2077673_0_0_1"/>
<keyword evidence="3" id="KW-1185">Reference proteome</keyword>
<dbReference type="Proteomes" id="UP000006643">
    <property type="component" value="Unassembled WGS sequence"/>
</dbReference>
<feature type="compositionally biased region" description="Acidic residues" evidence="1">
    <location>
        <begin position="52"/>
        <end position="62"/>
    </location>
</feature>
<dbReference type="eggNOG" id="KOG1896">
    <property type="taxonomic scope" value="Eukaryota"/>
</dbReference>
<evidence type="ECO:0000313" key="3">
    <source>
        <dbReference type="Proteomes" id="UP000006643"/>
    </source>
</evidence>
<dbReference type="STRING" id="403677.D0RM17"/>
<dbReference type="VEuPathDB" id="FungiDB:PITG_22251"/>
<feature type="region of interest" description="Disordered" evidence="1">
    <location>
        <begin position="1"/>
        <end position="24"/>
    </location>
</feature>
<dbReference type="KEGG" id="pif:PITG_22251"/>
<organism evidence="2 3">
    <name type="scientific">Phytophthora infestans (strain T30-4)</name>
    <name type="common">Potato late blight agent</name>
    <dbReference type="NCBI Taxonomy" id="403677"/>
    <lineage>
        <taxon>Eukaryota</taxon>
        <taxon>Sar</taxon>
        <taxon>Stramenopiles</taxon>
        <taxon>Oomycota</taxon>
        <taxon>Peronosporomycetes</taxon>
        <taxon>Peronosporales</taxon>
        <taxon>Peronosporaceae</taxon>
        <taxon>Phytophthora</taxon>
    </lineage>
</organism>
<reference evidence="3" key="1">
    <citation type="journal article" date="2009" name="Nature">
        <title>Genome sequence and analysis of the Irish potato famine pathogen Phytophthora infestans.</title>
        <authorList>
            <consortium name="The Broad Institute Genome Sequencing Platform"/>
            <person name="Haas B.J."/>
            <person name="Kamoun S."/>
            <person name="Zody M.C."/>
            <person name="Jiang R.H."/>
            <person name="Handsaker R.E."/>
            <person name="Cano L.M."/>
            <person name="Grabherr M."/>
            <person name="Kodira C.D."/>
            <person name="Raffaele S."/>
            <person name="Torto-Alalibo T."/>
            <person name="Bozkurt T.O."/>
            <person name="Ah-Fong A.M."/>
            <person name="Alvarado L."/>
            <person name="Anderson V.L."/>
            <person name="Armstrong M.R."/>
            <person name="Avrova A."/>
            <person name="Baxter L."/>
            <person name="Beynon J."/>
            <person name="Boevink P.C."/>
            <person name="Bollmann S.R."/>
            <person name="Bos J.I."/>
            <person name="Bulone V."/>
            <person name="Cai G."/>
            <person name="Cakir C."/>
            <person name="Carrington J.C."/>
            <person name="Chawner M."/>
            <person name="Conti L."/>
            <person name="Costanzo S."/>
            <person name="Ewan R."/>
            <person name="Fahlgren N."/>
            <person name="Fischbach M.A."/>
            <person name="Fugelstad J."/>
            <person name="Gilroy E.M."/>
            <person name="Gnerre S."/>
            <person name="Green P.J."/>
            <person name="Grenville-Briggs L.J."/>
            <person name="Griffith J."/>
            <person name="Grunwald N.J."/>
            <person name="Horn K."/>
            <person name="Horner N.R."/>
            <person name="Hu C.H."/>
            <person name="Huitema E."/>
            <person name="Jeong D.H."/>
            <person name="Jones A.M."/>
            <person name="Jones J.D."/>
            <person name="Jones R.W."/>
            <person name="Karlsson E.K."/>
            <person name="Kunjeti S.G."/>
            <person name="Lamour K."/>
            <person name="Liu Z."/>
            <person name="Ma L."/>
            <person name="Maclean D."/>
            <person name="Chibucos M.C."/>
            <person name="McDonald H."/>
            <person name="McWalters J."/>
            <person name="Meijer H.J."/>
            <person name="Morgan W."/>
            <person name="Morris P.F."/>
            <person name="Munro C.A."/>
            <person name="O'Neill K."/>
            <person name="Ospina-Giraldo M."/>
            <person name="Pinzon A."/>
            <person name="Pritchard L."/>
            <person name="Ramsahoye B."/>
            <person name="Ren Q."/>
            <person name="Restrepo S."/>
            <person name="Roy S."/>
            <person name="Sadanandom A."/>
            <person name="Savidor A."/>
            <person name="Schornack S."/>
            <person name="Schwartz D.C."/>
            <person name="Schumann U.D."/>
            <person name="Schwessinger B."/>
            <person name="Seyer L."/>
            <person name="Sharpe T."/>
            <person name="Silvar C."/>
            <person name="Song J."/>
            <person name="Studholme D.J."/>
            <person name="Sykes S."/>
            <person name="Thines M."/>
            <person name="van de Vondervoort P.J."/>
            <person name="Phuntumart V."/>
            <person name="Wawra S."/>
            <person name="Weide R."/>
            <person name="Win J."/>
            <person name="Young C."/>
            <person name="Zhou S."/>
            <person name="Fry W."/>
            <person name="Meyers B.C."/>
            <person name="van West P."/>
            <person name="Ristaino J."/>
            <person name="Govers F."/>
            <person name="Birch P.R."/>
            <person name="Whisson S.C."/>
            <person name="Judelson H.S."/>
            <person name="Nusbaum C."/>
        </authorList>
    </citation>
    <scope>NUCLEOTIDE SEQUENCE [LARGE SCALE GENOMIC DNA]</scope>
    <source>
        <strain evidence="3">T30-4</strain>
    </source>
</reference>
<dbReference type="InParanoid" id="D0RM17"/>
<evidence type="ECO:0000313" key="2">
    <source>
        <dbReference type="EMBL" id="EEY57107.1"/>
    </source>
</evidence>
<dbReference type="RefSeq" id="XP_002909913.1">
    <property type="nucleotide sequence ID" value="XM_002909867.1"/>
</dbReference>